<proteinExistence type="inferred from homology"/>
<dbReference type="OrthoDB" id="9810980at2"/>
<keyword evidence="10" id="KW-0175">Coiled coil</keyword>
<dbReference type="InterPro" id="IPR011053">
    <property type="entry name" value="Single_hybrid_motif"/>
</dbReference>
<dbReference type="EMBL" id="FQUE01000019">
    <property type="protein sequence ID" value="SHF89046.1"/>
    <property type="molecule type" value="Genomic_DNA"/>
</dbReference>
<evidence type="ECO:0000259" key="12">
    <source>
        <dbReference type="Pfam" id="PF26002"/>
    </source>
</evidence>
<accession>A0A1M5FC37</accession>
<evidence type="ECO:0000256" key="5">
    <source>
        <dbReference type="ARBA" id="ARBA00022519"/>
    </source>
</evidence>
<keyword evidence="14" id="KW-1185">Reference proteome</keyword>
<gene>
    <name evidence="13" type="ORF">SAMN05444339_1199</name>
</gene>
<keyword evidence="6 9" id="KW-0812">Transmembrane</keyword>
<dbReference type="InterPro" id="IPR058781">
    <property type="entry name" value="HH_AprE-like"/>
</dbReference>
<dbReference type="InterPro" id="IPR010129">
    <property type="entry name" value="T1SS_HlyD"/>
</dbReference>
<dbReference type="AlphaFoldDB" id="A0A1M5FC37"/>
<feature type="domain" description="AprE-like beta-barrel" evidence="12">
    <location>
        <begin position="329"/>
        <end position="416"/>
    </location>
</feature>
<dbReference type="PANTHER" id="PTHR30386">
    <property type="entry name" value="MEMBRANE FUSION SUBUNIT OF EMRAB-TOLC MULTIDRUG EFFLUX PUMP"/>
    <property type="match status" value="1"/>
</dbReference>
<dbReference type="PANTHER" id="PTHR30386:SF17">
    <property type="entry name" value="ALKALINE PROTEASE SECRETION PROTEIN APRE"/>
    <property type="match status" value="1"/>
</dbReference>
<keyword evidence="8 9" id="KW-0472">Membrane</keyword>
<keyword evidence="4 9" id="KW-1003">Cell membrane</keyword>
<dbReference type="SUPFAM" id="SSF111369">
    <property type="entry name" value="HlyD-like secretion proteins"/>
    <property type="match status" value="1"/>
</dbReference>
<feature type="transmembrane region" description="Helical" evidence="9">
    <location>
        <begin position="22"/>
        <end position="41"/>
    </location>
</feature>
<dbReference type="InterPro" id="IPR050739">
    <property type="entry name" value="MFP"/>
</dbReference>
<dbReference type="Gene3D" id="2.40.50.100">
    <property type="match status" value="1"/>
</dbReference>
<evidence type="ECO:0000256" key="3">
    <source>
        <dbReference type="ARBA" id="ARBA00022448"/>
    </source>
</evidence>
<dbReference type="InterPro" id="IPR058982">
    <property type="entry name" value="Beta-barrel_AprE"/>
</dbReference>
<evidence type="ECO:0000256" key="9">
    <source>
        <dbReference type="RuleBase" id="RU365093"/>
    </source>
</evidence>
<sequence length="439" mass="47808">MTALPNTFRTIPTSDFPIAPRIVTAILMLCLMIGGLGGWLITAKLNGAVIAGGTVAVQDNVKTVQHRDGGTVSAILVRDGDTVAAGQVILQVEDAQTRAELAIVNGQIVELTARKARLIAEREGAVAIAFPAGFASDKADEIASARDEERLFTGKLTHRLSQISQLEEGIRQIEIEIAGLNGQRDAKADEVRIVQADLERMQSLRDRNLTEIGRLTTVEREQARMRGELSEIESATARAQSRINETRMQILAINDTARTEAQQELSSVQTKLAELTERRDALQDRLSRADVRAPIAGIVNDLSVHTVGGVITPAETLLTLVPLDAKLDISFRVSPAQIEQVRQGIKAKVRFPAFNQRTTPELFGTVNSLSPAPSRDPVSGETFYKGLVDIEAAELSKLGDAVLMPGMPVEVHVQTKERTVASYLMKPLVDQFGRAFRER</sequence>
<feature type="domain" description="AprE-like long alpha-helical hairpin" evidence="11">
    <location>
        <begin position="98"/>
        <end position="285"/>
    </location>
</feature>
<dbReference type="Pfam" id="PF26002">
    <property type="entry name" value="Beta-barrel_AprE"/>
    <property type="match status" value="1"/>
</dbReference>
<evidence type="ECO:0000256" key="1">
    <source>
        <dbReference type="ARBA" id="ARBA00004377"/>
    </source>
</evidence>
<comment type="similarity">
    <text evidence="2 9">Belongs to the membrane fusion protein (MFP) (TC 8.A.1) family.</text>
</comment>
<protein>
    <recommendedName>
        <fullName evidence="9">Membrane fusion protein (MFP) family protein</fullName>
    </recommendedName>
</protein>
<reference evidence="14" key="1">
    <citation type="submission" date="2016-11" db="EMBL/GenBank/DDBJ databases">
        <authorList>
            <person name="Varghese N."/>
            <person name="Submissions S."/>
        </authorList>
    </citation>
    <scope>NUCLEOTIDE SEQUENCE [LARGE SCALE GENOMIC DNA]</scope>
    <source>
        <strain evidence="14">DSM 29326</strain>
    </source>
</reference>
<evidence type="ECO:0000313" key="13">
    <source>
        <dbReference type="EMBL" id="SHF89046.1"/>
    </source>
</evidence>
<evidence type="ECO:0000256" key="4">
    <source>
        <dbReference type="ARBA" id="ARBA00022475"/>
    </source>
</evidence>
<evidence type="ECO:0000256" key="10">
    <source>
        <dbReference type="SAM" id="Coils"/>
    </source>
</evidence>
<evidence type="ECO:0000313" key="14">
    <source>
        <dbReference type="Proteomes" id="UP000183987"/>
    </source>
</evidence>
<dbReference type="SUPFAM" id="SSF51230">
    <property type="entry name" value="Single hybrid motif"/>
    <property type="match status" value="1"/>
</dbReference>
<evidence type="ECO:0000256" key="7">
    <source>
        <dbReference type="ARBA" id="ARBA00022989"/>
    </source>
</evidence>
<dbReference type="PRINTS" id="PR01490">
    <property type="entry name" value="RTXTOXIND"/>
</dbReference>
<evidence type="ECO:0000259" key="11">
    <source>
        <dbReference type="Pfam" id="PF25994"/>
    </source>
</evidence>
<comment type="subcellular location">
    <subcellularLocation>
        <location evidence="1 9">Cell inner membrane</location>
        <topology evidence="1 9">Single-pass membrane protein</topology>
    </subcellularLocation>
</comment>
<evidence type="ECO:0000256" key="2">
    <source>
        <dbReference type="ARBA" id="ARBA00009477"/>
    </source>
</evidence>
<evidence type="ECO:0000256" key="8">
    <source>
        <dbReference type="ARBA" id="ARBA00023136"/>
    </source>
</evidence>
<dbReference type="RefSeq" id="WP_072858856.1">
    <property type="nucleotide sequence ID" value="NZ_FQUE01000019.1"/>
</dbReference>
<keyword evidence="5 9" id="KW-0997">Cell inner membrane</keyword>
<dbReference type="Gene3D" id="1.10.287.1490">
    <property type="match status" value="1"/>
</dbReference>
<dbReference type="Gene3D" id="2.40.30.170">
    <property type="match status" value="1"/>
</dbReference>
<dbReference type="NCBIfam" id="TIGR01843">
    <property type="entry name" value="type_I_hlyD"/>
    <property type="match status" value="1"/>
</dbReference>
<organism evidence="13 14">
    <name type="scientific">Loktanella atrilutea</name>
    <dbReference type="NCBI Taxonomy" id="366533"/>
    <lineage>
        <taxon>Bacteria</taxon>
        <taxon>Pseudomonadati</taxon>
        <taxon>Pseudomonadota</taxon>
        <taxon>Alphaproteobacteria</taxon>
        <taxon>Rhodobacterales</taxon>
        <taxon>Roseobacteraceae</taxon>
        <taxon>Loktanella</taxon>
    </lineage>
</organism>
<feature type="coiled-coil region" evidence="10">
    <location>
        <begin position="258"/>
        <end position="292"/>
    </location>
</feature>
<keyword evidence="7 9" id="KW-1133">Transmembrane helix</keyword>
<name>A0A1M5FC37_LOKAT</name>
<dbReference type="GO" id="GO:0015031">
    <property type="term" value="P:protein transport"/>
    <property type="evidence" value="ECO:0007669"/>
    <property type="project" value="InterPro"/>
</dbReference>
<keyword evidence="3 9" id="KW-0813">Transport</keyword>
<dbReference type="Proteomes" id="UP000183987">
    <property type="component" value="Unassembled WGS sequence"/>
</dbReference>
<dbReference type="STRING" id="366533.SAMN05444339_1199"/>
<dbReference type="Pfam" id="PF25994">
    <property type="entry name" value="HH_AprE"/>
    <property type="match status" value="1"/>
</dbReference>
<evidence type="ECO:0000256" key="6">
    <source>
        <dbReference type="ARBA" id="ARBA00022692"/>
    </source>
</evidence>
<dbReference type="GO" id="GO:0005886">
    <property type="term" value="C:plasma membrane"/>
    <property type="evidence" value="ECO:0007669"/>
    <property type="project" value="UniProtKB-SubCell"/>
</dbReference>